<evidence type="ECO:0000313" key="2">
    <source>
        <dbReference type="Proteomes" id="UP000799118"/>
    </source>
</evidence>
<dbReference type="Proteomes" id="UP000799118">
    <property type="component" value="Unassembled WGS sequence"/>
</dbReference>
<dbReference type="PANTHER" id="PTHR38926">
    <property type="entry name" value="F-BOX DOMAIN CONTAINING PROTEIN, EXPRESSED"/>
    <property type="match status" value="1"/>
</dbReference>
<proteinExistence type="predicted"/>
<reference evidence="1" key="1">
    <citation type="journal article" date="2019" name="Environ. Microbiol.">
        <title>Fungal ecological strategies reflected in gene transcription - a case study of two litter decomposers.</title>
        <authorList>
            <person name="Barbi F."/>
            <person name="Kohler A."/>
            <person name="Barry K."/>
            <person name="Baskaran P."/>
            <person name="Daum C."/>
            <person name="Fauchery L."/>
            <person name="Ihrmark K."/>
            <person name="Kuo A."/>
            <person name="LaButti K."/>
            <person name="Lipzen A."/>
            <person name="Morin E."/>
            <person name="Grigoriev I.V."/>
            <person name="Henrissat B."/>
            <person name="Lindahl B."/>
            <person name="Martin F."/>
        </authorList>
    </citation>
    <scope>NUCLEOTIDE SEQUENCE</scope>
    <source>
        <strain evidence="1">JB14</strain>
    </source>
</reference>
<evidence type="ECO:0000313" key="1">
    <source>
        <dbReference type="EMBL" id="KAE9406579.1"/>
    </source>
</evidence>
<accession>A0A6A4I7A0</accession>
<dbReference type="OrthoDB" id="3217549at2759"/>
<protein>
    <submittedName>
        <fullName evidence="1">Uncharacterized protein</fullName>
    </submittedName>
</protein>
<sequence>MNTPKMDPLADSNCPTCGTSNFSPRLDLEAEVMKDRFRSEYDPTSCAEIKETLSLLDKDYEGYTSEITRLELQIRSLSSRLQLQVEALLFRQGQLPNEIIMSIFNYVSRNNLLRERRHSKKHSLRWLNRGDGLTAIPALVLSSVCFRWRGIALSCSAIWSRVSLVLDVERSAESQGFLAMVKLYMERSGSSSLRLIIKAVGDNEDGLLSLPALLLIGQHVHRLQYLTLHSPLSCGMFFLPNATIRRFPMLEKLEYYASEDEEFQGVESLQVFGETSSPKLKSFRINVDIIEQFSAISLHQPLHQLTTLDVVLLEQLDNLDRIVEFCPKLTSLL</sequence>
<dbReference type="EMBL" id="ML769401">
    <property type="protein sequence ID" value="KAE9406579.1"/>
    <property type="molecule type" value="Genomic_DNA"/>
</dbReference>
<name>A0A6A4I7A0_9AGAR</name>
<dbReference type="PANTHER" id="PTHR38926:SF72">
    <property type="entry name" value="IM:7136021-RELATED"/>
    <property type="match status" value="1"/>
</dbReference>
<organism evidence="1 2">
    <name type="scientific">Gymnopus androsaceus JB14</name>
    <dbReference type="NCBI Taxonomy" id="1447944"/>
    <lineage>
        <taxon>Eukaryota</taxon>
        <taxon>Fungi</taxon>
        <taxon>Dikarya</taxon>
        <taxon>Basidiomycota</taxon>
        <taxon>Agaricomycotina</taxon>
        <taxon>Agaricomycetes</taxon>
        <taxon>Agaricomycetidae</taxon>
        <taxon>Agaricales</taxon>
        <taxon>Marasmiineae</taxon>
        <taxon>Omphalotaceae</taxon>
        <taxon>Gymnopus</taxon>
    </lineage>
</organism>
<dbReference type="AlphaFoldDB" id="A0A6A4I7A0"/>
<keyword evidence="2" id="KW-1185">Reference proteome</keyword>
<gene>
    <name evidence="1" type="ORF">BT96DRAFT_1014799</name>
</gene>